<feature type="domain" description="N-acetyltransferase" evidence="1">
    <location>
        <begin position="133"/>
        <end position="259"/>
    </location>
</feature>
<dbReference type="RefSeq" id="WP_200786903.1">
    <property type="nucleotide sequence ID" value="NZ_JAEDAO010000001.1"/>
</dbReference>
<accession>A0A934PWT2</accession>
<evidence type="ECO:0000259" key="1">
    <source>
        <dbReference type="PROSITE" id="PS51186"/>
    </source>
</evidence>
<name>A0A934PWT2_9BURK</name>
<dbReference type="PROSITE" id="PS51186">
    <property type="entry name" value="GNAT"/>
    <property type="match status" value="1"/>
</dbReference>
<comment type="caution">
    <text evidence="2">The sequence shown here is derived from an EMBL/GenBank/DDBJ whole genome shotgun (WGS) entry which is preliminary data.</text>
</comment>
<evidence type="ECO:0000313" key="2">
    <source>
        <dbReference type="EMBL" id="MBK0391940.1"/>
    </source>
</evidence>
<organism evidence="2 3">
    <name type="scientific">Ramlibacter algicola</name>
    <dbReference type="NCBI Taxonomy" id="2795217"/>
    <lineage>
        <taxon>Bacteria</taxon>
        <taxon>Pseudomonadati</taxon>
        <taxon>Pseudomonadota</taxon>
        <taxon>Betaproteobacteria</taxon>
        <taxon>Burkholderiales</taxon>
        <taxon>Comamonadaceae</taxon>
        <taxon>Ramlibacter</taxon>
    </lineage>
</organism>
<reference evidence="2" key="1">
    <citation type="submission" date="2020-12" db="EMBL/GenBank/DDBJ databases">
        <title>Ramlibacter sp. nov., isolated from a freshwater alga, Cryptomonas.</title>
        <authorList>
            <person name="Kim H.M."/>
            <person name="Jeon C.O."/>
        </authorList>
    </citation>
    <scope>NUCLEOTIDE SEQUENCE</scope>
    <source>
        <strain evidence="2">CrO1</strain>
    </source>
</reference>
<dbReference type="Gene3D" id="3.40.630.30">
    <property type="match status" value="1"/>
</dbReference>
<protein>
    <submittedName>
        <fullName evidence="2">GNAT family N-acetyltransferase</fullName>
    </submittedName>
</protein>
<dbReference type="Proteomes" id="UP000617041">
    <property type="component" value="Unassembled WGS sequence"/>
</dbReference>
<evidence type="ECO:0000313" key="3">
    <source>
        <dbReference type="Proteomes" id="UP000617041"/>
    </source>
</evidence>
<dbReference type="CDD" id="cd04301">
    <property type="entry name" value="NAT_SF"/>
    <property type="match status" value="1"/>
</dbReference>
<sequence length="259" mass="27138">MAGSPSDAGAAQALSARYRSDASFFPLVAAVLSGTQDGVVLPDPQQPGRCAYVEHAFGFAQVIGTPSTGFGAVLQRRLLEQRDFAPAKVRLYTPWVPPFLAGAAGEPLRSERQRYVLPAAVAPVPDGEGFEAVPVTAATLDAMDAAFGVLGRFWRTADDFLRGALAVLVSRDGVPAALCYAAAVAGGRAEIDVVTVPDARRQGAGRHAAAAFVRHARSRGVEPLWDCFTNNAGSVALARALGFQPAGNPYVFFTIPRAS</sequence>
<proteinExistence type="predicted"/>
<dbReference type="GO" id="GO:0016747">
    <property type="term" value="F:acyltransferase activity, transferring groups other than amino-acyl groups"/>
    <property type="evidence" value="ECO:0007669"/>
    <property type="project" value="InterPro"/>
</dbReference>
<dbReference type="AlphaFoldDB" id="A0A934PWT2"/>
<dbReference type="Pfam" id="PF12746">
    <property type="entry name" value="GNAT_acetyltran"/>
    <property type="match status" value="1"/>
</dbReference>
<keyword evidence="3" id="KW-1185">Reference proteome</keyword>
<gene>
    <name evidence="2" type="ORF">I8E28_05005</name>
</gene>
<dbReference type="InterPro" id="IPR000182">
    <property type="entry name" value="GNAT_dom"/>
</dbReference>
<dbReference type="EMBL" id="JAEDAO010000001">
    <property type="protein sequence ID" value="MBK0391940.1"/>
    <property type="molecule type" value="Genomic_DNA"/>
</dbReference>
<dbReference type="SUPFAM" id="SSF55729">
    <property type="entry name" value="Acyl-CoA N-acyltransferases (Nat)"/>
    <property type="match status" value="1"/>
</dbReference>
<dbReference type="InterPro" id="IPR027365">
    <property type="entry name" value="GNAT_acetyltra_YdfB-like"/>
</dbReference>
<dbReference type="InterPro" id="IPR016181">
    <property type="entry name" value="Acyl_CoA_acyltransferase"/>
</dbReference>